<dbReference type="Proteomes" id="UP000031563">
    <property type="component" value="Unassembled WGS sequence"/>
</dbReference>
<dbReference type="RefSeq" id="WP_039233467.1">
    <property type="nucleotide sequence ID" value="NZ_JWIR02000027.1"/>
</dbReference>
<feature type="transmembrane region" description="Helical" evidence="1">
    <location>
        <begin position="35"/>
        <end position="53"/>
    </location>
</feature>
<evidence type="ECO:0000259" key="2">
    <source>
        <dbReference type="Pfam" id="PF13038"/>
    </source>
</evidence>
<evidence type="ECO:0000313" key="3">
    <source>
        <dbReference type="EMBL" id="KKB40791.1"/>
    </source>
</evidence>
<protein>
    <recommendedName>
        <fullName evidence="2">DUF3899 domain-containing protein</fullName>
    </recommendedName>
</protein>
<gene>
    <name evidence="3" type="ORF">QY95_01365</name>
</gene>
<feature type="domain" description="DUF3899" evidence="2">
    <location>
        <begin position="34"/>
        <end position="120"/>
    </location>
</feature>
<reference evidence="3" key="1">
    <citation type="submission" date="2015-02" db="EMBL/GenBank/DDBJ databases">
        <title>Genome Assembly of Bacillaceae bacterium MTCC 8252.</title>
        <authorList>
            <person name="Verma A."/>
            <person name="Khatri I."/>
            <person name="Mual P."/>
            <person name="Subramanian S."/>
            <person name="Krishnamurthi S."/>
        </authorList>
    </citation>
    <scope>NUCLEOTIDE SEQUENCE [LARGE SCALE GENOMIC DNA]</scope>
    <source>
        <strain evidence="3">MTCC 8252</strain>
    </source>
</reference>
<feature type="transmembrane region" description="Helical" evidence="1">
    <location>
        <begin position="7"/>
        <end position="29"/>
    </location>
</feature>
<evidence type="ECO:0000256" key="1">
    <source>
        <dbReference type="SAM" id="Phobius"/>
    </source>
</evidence>
<dbReference type="EMBL" id="JWIR02000027">
    <property type="protein sequence ID" value="KKB40791.1"/>
    <property type="molecule type" value="Genomic_DNA"/>
</dbReference>
<keyword evidence="1" id="KW-0812">Transmembrane</keyword>
<proteinExistence type="predicted"/>
<accession>A0A0F5I5I0</accession>
<dbReference type="OrthoDB" id="2939220at2"/>
<evidence type="ECO:0000313" key="4">
    <source>
        <dbReference type="Proteomes" id="UP000031563"/>
    </source>
</evidence>
<sequence>MAFIQKSLMVSGFIIVLALIFSFASSSFWRSLLDYSFLFSLLCATTGAFLFVLERGFFNGIIYSSKIFRKSTKEGEYASSFDDLDDTGAFHEEHTKLRAYKWTFPLLVSGGAFLILTTAAGFISLS</sequence>
<dbReference type="AlphaFoldDB" id="A0A0F5HZ60"/>
<keyword evidence="1" id="KW-1133">Transmembrane helix</keyword>
<dbReference type="Pfam" id="PF13038">
    <property type="entry name" value="DUF3899"/>
    <property type="match status" value="1"/>
</dbReference>
<accession>A0A0F5HZ60</accession>
<keyword evidence="1" id="KW-0472">Membrane</keyword>
<keyword evidence="4" id="KW-1185">Reference proteome</keyword>
<feature type="transmembrane region" description="Helical" evidence="1">
    <location>
        <begin position="104"/>
        <end position="125"/>
    </location>
</feature>
<name>A0A0F5HZ60_BACTR</name>
<organism evidence="3 4">
    <name type="scientific">Bacillus thermotolerans</name>
    <name type="common">Quasibacillus thermotolerans</name>
    <dbReference type="NCBI Taxonomy" id="1221996"/>
    <lineage>
        <taxon>Bacteria</taxon>
        <taxon>Bacillati</taxon>
        <taxon>Bacillota</taxon>
        <taxon>Bacilli</taxon>
        <taxon>Bacillales</taxon>
        <taxon>Bacillaceae</taxon>
        <taxon>Bacillus</taxon>
    </lineage>
</organism>
<dbReference type="InterPro" id="IPR025007">
    <property type="entry name" value="DUF3899"/>
</dbReference>
<comment type="caution">
    <text evidence="3">The sequence shown here is derived from an EMBL/GenBank/DDBJ whole genome shotgun (WGS) entry which is preliminary data.</text>
</comment>